<dbReference type="OrthoDB" id="346457at2157"/>
<feature type="compositionally biased region" description="Polar residues" evidence="1">
    <location>
        <begin position="108"/>
        <end position="122"/>
    </location>
</feature>
<reference evidence="3 4" key="1">
    <citation type="submission" date="2020-07" db="EMBL/GenBank/DDBJ databases">
        <title>Halosimplex litoreum sp. nov. and Halosimplex rubrum sp. nov., isolated from different salt environments.</title>
        <authorList>
            <person name="Cui H."/>
        </authorList>
    </citation>
    <scope>NUCLEOTIDE SEQUENCE [LARGE SCALE GENOMIC DNA]</scope>
    <source>
        <strain evidence="3 4">R2</strain>
    </source>
</reference>
<dbReference type="KEGG" id="hpel:HZS54_15800"/>
<feature type="compositionally biased region" description="Polar residues" evidence="1">
    <location>
        <begin position="410"/>
        <end position="425"/>
    </location>
</feature>
<feature type="compositionally biased region" description="Polar residues" evidence="1">
    <location>
        <begin position="58"/>
        <end position="79"/>
    </location>
</feature>
<keyword evidence="2" id="KW-1133">Transmembrane helix</keyword>
<evidence type="ECO:0000256" key="1">
    <source>
        <dbReference type="SAM" id="MobiDB-lite"/>
    </source>
</evidence>
<evidence type="ECO:0000313" key="3">
    <source>
        <dbReference type="EMBL" id="QLH82999.1"/>
    </source>
</evidence>
<keyword evidence="2" id="KW-0472">Membrane</keyword>
<dbReference type="GeneID" id="56084083"/>
<dbReference type="RefSeq" id="WP_179918057.1">
    <property type="nucleotide sequence ID" value="NZ_CP058909.1"/>
</dbReference>
<feature type="region of interest" description="Disordered" evidence="1">
    <location>
        <begin position="500"/>
        <end position="543"/>
    </location>
</feature>
<dbReference type="EMBL" id="CP058909">
    <property type="protein sequence ID" value="QLH82999.1"/>
    <property type="molecule type" value="Genomic_DNA"/>
</dbReference>
<evidence type="ECO:0000256" key="2">
    <source>
        <dbReference type="SAM" id="Phobius"/>
    </source>
</evidence>
<sequence length="543" mass="58765">MTVTGRLGALVSVSGVVILFLDNPYSVPNLWNGTGMIIVGAVLVTYRVLIPPVDQRRQSAPGTVSSSKSATGNAVSSMDSTSSQQTTEPTEISKEQSAAEDNSETPEPASSSDVRQEPSSTPVEHRQSLGTADWLPLQATTQTEATHTRFHALSQSSSHTRTPVGVSTQGSRDVAATSSQRGYLSSGGGNKYFKPIESSYEHNLFDIDMRVSYVDLDGGLAGVELDLAPDLVEIDIGPSAMSQELVRSPVQLKISSFIKSLFAPSPRYTDTGSHQEATGFETAVESYSRSRTDKGNPEQRQTIREAQSTSSQEQHRAGEHVNEPVEFIEGNERPVDPRPQLPSQRFEESCHPSADMAGYVNGEETVGSGQSQDSFLPGQESLRVDDLDNTGDSPRLDDLVSKPAIDESQETWSEPCQVPSDSLSQLDPPRLDPNAVGQVDLDCGFDDLGEPAVDAVEPFPMVSQEESASGFNQCSWEPYRSIDEPSVDSRAVEDVFETGGFFEEPEDSIEAPDPIARNRSEQLLPDAEPFAADEDLSEDWPSS</sequence>
<feature type="region of interest" description="Disordered" evidence="1">
    <location>
        <begin position="55"/>
        <end position="133"/>
    </location>
</feature>
<keyword evidence="2" id="KW-0812">Transmembrane</keyword>
<dbReference type="Proteomes" id="UP000509346">
    <property type="component" value="Chromosome"/>
</dbReference>
<feature type="region of interest" description="Disordered" evidence="1">
    <location>
        <begin position="267"/>
        <end position="434"/>
    </location>
</feature>
<keyword evidence="4" id="KW-1185">Reference proteome</keyword>
<feature type="compositionally biased region" description="Polar residues" evidence="1">
    <location>
        <begin position="153"/>
        <end position="183"/>
    </location>
</feature>
<dbReference type="AlphaFoldDB" id="A0A7D5PFP1"/>
<feature type="compositionally biased region" description="Polar residues" evidence="1">
    <location>
        <begin position="466"/>
        <end position="475"/>
    </location>
</feature>
<feature type="compositionally biased region" description="Basic and acidic residues" evidence="1">
    <location>
        <begin position="288"/>
        <end position="303"/>
    </location>
</feature>
<protein>
    <submittedName>
        <fullName evidence="3">Uncharacterized protein</fullName>
    </submittedName>
</protein>
<feature type="transmembrane region" description="Helical" evidence="2">
    <location>
        <begin position="7"/>
        <end position="25"/>
    </location>
</feature>
<feature type="compositionally biased region" description="Basic and acidic residues" evidence="1">
    <location>
        <begin position="313"/>
        <end position="323"/>
    </location>
</feature>
<name>A0A7D5PFP1_9EURY</name>
<feature type="region of interest" description="Disordered" evidence="1">
    <location>
        <begin position="149"/>
        <end position="188"/>
    </location>
</feature>
<feature type="transmembrane region" description="Helical" evidence="2">
    <location>
        <begin position="31"/>
        <end position="49"/>
    </location>
</feature>
<gene>
    <name evidence="3" type="ORF">HZS54_15800</name>
</gene>
<feature type="compositionally biased region" description="Acidic residues" evidence="1">
    <location>
        <begin position="531"/>
        <end position="543"/>
    </location>
</feature>
<organism evidence="3 4">
    <name type="scientific">Halosimplex pelagicum</name>
    <dbReference type="NCBI Taxonomy" id="869886"/>
    <lineage>
        <taxon>Archaea</taxon>
        <taxon>Methanobacteriati</taxon>
        <taxon>Methanobacteriota</taxon>
        <taxon>Stenosarchaea group</taxon>
        <taxon>Halobacteria</taxon>
        <taxon>Halobacteriales</taxon>
        <taxon>Haloarculaceae</taxon>
        <taxon>Halosimplex</taxon>
    </lineage>
</organism>
<evidence type="ECO:0000313" key="4">
    <source>
        <dbReference type="Proteomes" id="UP000509346"/>
    </source>
</evidence>
<proteinExistence type="predicted"/>
<accession>A0A7D5PFP1</accession>
<feature type="region of interest" description="Disordered" evidence="1">
    <location>
        <begin position="466"/>
        <end position="488"/>
    </location>
</feature>